<dbReference type="KEGG" id="pmet:G4Y79_11975"/>
<protein>
    <submittedName>
        <fullName evidence="3">Glycosyltransferase family 4 protein</fullName>
    </submittedName>
</protein>
<dbReference type="InterPro" id="IPR028098">
    <property type="entry name" value="Glyco_trans_4-like_N"/>
</dbReference>
<dbReference type="Pfam" id="PF00534">
    <property type="entry name" value="Glycos_transf_1"/>
    <property type="match status" value="1"/>
</dbReference>
<dbReference type="Proteomes" id="UP000594468">
    <property type="component" value="Chromosome"/>
</dbReference>
<evidence type="ECO:0000259" key="2">
    <source>
        <dbReference type="Pfam" id="PF13439"/>
    </source>
</evidence>
<evidence type="ECO:0000313" key="4">
    <source>
        <dbReference type="Proteomes" id="UP000594468"/>
    </source>
</evidence>
<dbReference type="SUPFAM" id="SSF53756">
    <property type="entry name" value="UDP-Glycosyltransferase/glycogen phosphorylase"/>
    <property type="match status" value="1"/>
</dbReference>
<accession>A0A7S8IGU4</accession>
<keyword evidence="4" id="KW-1185">Reference proteome</keyword>
<dbReference type="Pfam" id="PF13439">
    <property type="entry name" value="Glyco_transf_4"/>
    <property type="match status" value="1"/>
</dbReference>
<reference evidence="3 4" key="1">
    <citation type="submission" date="2020-02" db="EMBL/GenBank/DDBJ databases">
        <authorList>
            <person name="Zheng R.K."/>
            <person name="Sun C.M."/>
        </authorList>
    </citation>
    <scope>NUCLEOTIDE SEQUENCE [LARGE SCALE GENOMIC DNA]</scope>
    <source>
        <strain evidence="4">rifampicinis</strain>
    </source>
</reference>
<evidence type="ECO:0000259" key="1">
    <source>
        <dbReference type="Pfam" id="PF00534"/>
    </source>
</evidence>
<gene>
    <name evidence="3" type="ORF">G4Y79_11975</name>
</gene>
<organism evidence="3 4">
    <name type="scientific">Phototrophicus methaneseepsis</name>
    <dbReference type="NCBI Taxonomy" id="2710758"/>
    <lineage>
        <taxon>Bacteria</taxon>
        <taxon>Bacillati</taxon>
        <taxon>Chloroflexota</taxon>
        <taxon>Candidatus Thermofontia</taxon>
        <taxon>Phototrophicales</taxon>
        <taxon>Phototrophicaceae</taxon>
        <taxon>Phototrophicus</taxon>
    </lineage>
</organism>
<dbReference type="EMBL" id="CP062983">
    <property type="protein sequence ID" value="QPC85049.1"/>
    <property type="molecule type" value="Genomic_DNA"/>
</dbReference>
<keyword evidence="3" id="KW-0808">Transferase</keyword>
<dbReference type="AlphaFoldDB" id="A0A7S8IGU4"/>
<proteinExistence type="predicted"/>
<name>A0A7S8IGU4_9CHLR</name>
<dbReference type="PANTHER" id="PTHR45947">
    <property type="entry name" value="SULFOQUINOVOSYL TRANSFERASE SQD2"/>
    <property type="match status" value="1"/>
</dbReference>
<dbReference type="GO" id="GO:0016757">
    <property type="term" value="F:glycosyltransferase activity"/>
    <property type="evidence" value="ECO:0007669"/>
    <property type="project" value="InterPro"/>
</dbReference>
<dbReference type="Gene3D" id="3.40.50.2000">
    <property type="entry name" value="Glycogen Phosphorylase B"/>
    <property type="match status" value="2"/>
</dbReference>
<feature type="domain" description="Glycosyl transferase family 1" evidence="1">
    <location>
        <begin position="197"/>
        <end position="352"/>
    </location>
</feature>
<sequence>MNIVMFSMTPLFADKSMGGAQKQLKKVALYLAEQGHHVTILCTQRSDAMVPFHWHPNLRIQPIYRFKQPFPEPYDTPVYNIAAAIQDTGDYLAKADVFYSHDGGLIFPYIYQDIPAVISLRSILFSETLQSGFLFQGDALILPSEHTAAGWQATVGRFFPAFSQRVHVIHNGLDFEAYQPMPAGELAKRLQLDLDRYAYVLYPHRPDDAKGIRQTIAVVDLLVHQYGLDYIRVLVPQWIDTGLAAHVRAYYQSLRDDIANRGLTEHFVFHDWVSDHEMPQFYSLGTVTFVLGNYVETFGNTPYESLACGTPAVVADVGPYRDMLSGDIVAKVNYGDVAAAAQKAAAIIKGRERTSPEAMAWLHTNFDQRDMVQAYADIILNVRQSGPLAYQHRPLTESTAFKLAPWCALVAGQVYHDFKGTYTDDESLVKIAHQARITAQDVPFHDIMHWYREGYLVPAI</sequence>
<dbReference type="InterPro" id="IPR001296">
    <property type="entry name" value="Glyco_trans_1"/>
</dbReference>
<feature type="domain" description="Glycosyltransferase subfamily 4-like N-terminal" evidence="2">
    <location>
        <begin position="17"/>
        <end position="176"/>
    </location>
</feature>
<evidence type="ECO:0000313" key="3">
    <source>
        <dbReference type="EMBL" id="QPC85049.1"/>
    </source>
</evidence>
<dbReference type="InterPro" id="IPR050194">
    <property type="entry name" value="Glycosyltransferase_grp1"/>
</dbReference>
<dbReference type="CDD" id="cd03801">
    <property type="entry name" value="GT4_PimA-like"/>
    <property type="match status" value="1"/>
</dbReference>
<dbReference type="PANTHER" id="PTHR45947:SF3">
    <property type="entry name" value="SULFOQUINOVOSYL TRANSFERASE SQD2"/>
    <property type="match status" value="1"/>
</dbReference>
<dbReference type="RefSeq" id="WP_195173112.1">
    <property type="nucleotide sequence ID" value="NZ_CP062983.1"/>
</dbReference>